<proteinExistence type="predicted"/>
<dbReference type="RefSeq" id="WP_205737596.1">
    <property type="nucleotide sequence ID" value="NZ_CP018632.1"/>
</dbReference>
<protein>
    <recommendedName>
        <fullName evidence="4">DUF4112 domain-containing protein</fullName>
    </recommendedName>
</protein>
<feature type="transmembrane region" description="Helical" evidence="1">
    <location>
        <begin position="126"/>
        <end position="151"/>
    </location>
</feature>
<keyword evidence="1" id="KW-0812">Transmembrane</keyword>
<dbReference type="KEGG" id="gai:IMCC3135_18355"/>
<evidence type="ECO:0000256" key="1">
    <source>
        <dbReference type="SAM" id="Phobius"/>
    </source>
</evidence>
<name>A0A2Z2NY35_9GAMM</name>
<reference evidence="2 3" key="1">
    <citation type="submission" date="2016-12" db="EMBL/GenBank/DDBJ databases">
        <authorList>
            <person name="Song W.-J."/>
            <person name="Kurnit D.M."/>
        </authorList>
    </citation>
    <scope>NUCLEOTIDE SEQUENCE [LARGE SCALE GENOMIC DNA]</scope>
    <source>
        <strain evidence="2 3">IMCC3135</strain>
    </source>
</reference>
<dbReference type="EMBL" id="CP018632">
    <property type="protein sequence ID" value="ASJ73750.1"/>
    <property type="molecule type" value="Genomic_DNA"/>
</dbReference>
<feature type="transmembrane region" description="Helical" evidence="1">
    <location>
        <begin position="36"/>
        <end position="61"/>
    </location>
</feature>
<keyword evidence="3" id="KW-1185">Reference proteome</keyword>
<accession>A0A2Z2NY35</accession>
<dbReference type="Proteomes" id="UP000250079">
    <property type="component" value="Chromosome"/>
</dbReference>
<evidence type="ECO:0008006" key="4">
    <source>
        <dbReference type="Google" id="ProtNLM"/>
    </source>
</evidence>
<dbReference type="PANTHER" id="PTHR35519">
    <property type="entry name" value="MEMBRANE PROTEINS"/>
    <property type="match status" value="1"/>
</dbReference>
<dbReference type="PANTHER" id="PTHR35519:SF2">
    <property type="entry name" value="PH DOMAIN PROTEIN"/>
    <property type="match status" value="1"/>
</dbReference>
<keyword evidence="1" id="KW-1133">Transmembrane helix</keyword>
<dbReference type="InterPro" id="IPR025187">
    <property type="entry name" value="DUF4112"/>
</dbReference>
<evidence type="ECO:0000313" key="3">
    <source>
        <dbReference type="Proteomes" id="UP000250079"/>
    </source>
</evidence>
<evidence type="ECO:0000313" key="2">
    <source>
        <dbReference type="EMBL" id="ASJ73750.1"/>
    </source>
</evidence>
<sequence>MINDKTPQDQKQVQLRLERLAHLMDSSIRLPGGFRIGLDGIIGLIPGIGDAIGLLISSYLIGKAATIGASRLVLARMVGNVLLETLLGSVPLIGDLFDFAFRANNKNMQLLHNHQMNAANTHKRSGWWLLLTLSVLVIVGAVILRLLWWFISSLYAVIF</sequence>
<gene>
    <name evidence="2" type="ORF">IMCC3135_18355</name>
</gene>
<dbReference type="Pfam" id="PF13430">
    <property type="entry name" value="DUF4112"/>
    <property type="match status" value="1"/>
</dbReference>
<dbReference type="AlphaFoldDB" id="A0A2Z2NY35"/>
<organism evidence="2 3">
    <name type="scientific">Granulosicoccus antarcticus IMCC3135</name>
    <dbReference type="NCBI Taxonomy" id="1192854"/>
    <lineage>
        <taxon>Bacteria</taxon>
        <taxon>Pseudomonadati</taxon>
        <taxon>Pseudomonadota</taxon>
        <taxon>Gammaproteobacteria</taxon>
        <taxon>Chromatiales</taxon>
        <taxon>Granulosicoccaceae</taxon>
        <taxon>Granulosicoccus</taxon>
    </lineage>
</organism>
<keyword evidence="1" id="KW-0472">Membrane</keyword>